<comment type="caution">
    <text evidence="1">The sequence shown here is derived from an EMBL/GenBank/DDBJ whole genome shotgun (WGS) entry which is preliminary data.</text>
</comment>
<keyword evidence="3" id="KW-1185">Reference proteome</keyword>
<dbReference type="OrthoDB" id="10541161at2759"/>
<dbReference type="Proteomes" id="UP000663852">
    <property type="component" value="Unassembled WGS sequence"/>
</dbReference>
<dbReference type="Proteomes" id="UP000663828">
    <property type="component" value="Unassembled WGS sequence"/>
</dbReference>
<protein>
    <submittedName>
        <fullName evidence="1">Uncharacterized protein</fullName>
    </submittedName>
</protein>
<evidence type="ECO:0000313" key="3">
    <source>
        <dbReference type="Proteomes" id="UP000663828"/>
    </source>
</evidence>
<dbReference type="AlphaFoldDB" id="A0A814PPH0"/>
<sequence length="132" mass="15566">MSSRDECMREHLNKKLVNKKITKAVQDVDIRHEELKQIQEDFEPNFIPIRFIIVEHDNIYFARPSITINELLNSESLKNRTKNECIKVDIDSTLFGPPSIIPRINGSRTVEEWIRTNEENFSSILFTYQTEI</sequence>
<evidence type="ECO:0000313" key="1">
    <source>
        <dbReference type="EMBL" id="CAF1108784.1"/>
    </source>
</evidence>
<gene>
    <name evidence="1" type="ORF">EDS130_LOCUS20392</name>
    <name evidence="2" type="ORF">XAT740_LOCUS28787</name>
</gene>
<evidence type="ECO:0000313" key="4">
    <source>
        <dbReference type="Proteomes" id="UP000663852"/>
    </source>
</evidence>
<accession>A0A814PPH0</accession>
<reference evidence="1" key="1">
    <citation type="submission" date="2021-02" db="EMBL/GenBank/DDBJ databases">
        <authorList>
            <person name="Nowell W R."/>
        </authorList>
    </citation>
    <scope>NUCLEOTIDE SEQUENCE</scope>
</reference>
<proteinExistence type="predicted"/>
<organism evidence="1 4">
    <name type="scientific">Adineta ricciae</name>
    <name type="common">Rotifer</name>
    <dbReference type="NCBI Taxonomy" id="249248"/>
    <lineage>
        <taxon>Eukaryota</taxon>
        <taxon>Metazoa</taxon>
        <taxon>Spiralia</taxon>
        <taxon>Gnathifera</taxon>
        <taxon>Rotifera</taxon>
        <taxon>Eurotatoria</taxon>
        <taxon>Bdelloidea</taxon>
        <taxon>Adinetida</taxon>
        <taxon>Adinetidae</taxon>
        <taxon>Adineta</taxon>
    </lineage>
</organism>
<evidence type="ECO:0000313" key="2">
    <source>
        <dbReference type="EMBL" id="CAF1299574.1"/>
    </source>
</evidence>
<name>A0A814PPH0_ADIRI</name>
<dbReference type="EMBL" id="CAJNOR010002475">
    <property type="protein sequence ID" value="CAF1299574.1"/>
    <property type="molecule type" value="Genomic_DNA"/>
</dbReference>
<dbReference type="EMBL" id="CAJNOJ010000100">
    <property type="protein sequence ID" value="CAF1108784.1"/>
    <property type="molecule type" value="Genomic_DNA"/>
</dbReference>